<dbReference type="RefSeq" id="WP_066879265.1">
    <property type="nucleotide sequence ID" value="NZ_LODL01000002.1"/>
</dbReference>
<keyword evidence="5" id="KW-1185">Reference proteome</keyword>
<name>A0A133XP40_9RHOO</name>
<proteinExistence type="inferred from homology"/>
<dbReference type="Pfam" id="PF00011">
    <property type="entry name" value="HSP20"/>
    <property type="match status" value="1"/>
</dbReference>
<dbReference type="PROSITE" id="PS01031">
    <property type="entry name" value="SHSP"/>
    <property type="match status" value="1"/>
</dbReference>
<accession>A0A133XP40</accession>
<dbReference type="EMBL" id="LODL01000002">
    <property type="protein sequence ID" value="KXB32702.1"/>
    <property type="molecule type" value="Genomic_DNA"/>
</dbReference>
<dbReference type="InterPro" id="IPR002068">
    <property type="entry name" value="A-crystallin/Hsp20_dom"/>
</dbReference>
<dbReference type="Gene3D" id="2.60.40.790">
    <property type="match status" value="1"/>
</dbReference>
<dbReference type="AlphaFoldDB" id="A0A133XP40"/>
<dbReference type="STRING" id="281362.AT959_00425"/>
<organism evidence="4 5">
    <name type="scientific">Dechloromonas denitrificans</name>
    <dbReference type="NCBI Taxonomy" id="281362"/>
    <lineage>
        <taxon>Bacteria</taxon>
        <taxon>Pseudomonadati</taxon>
        <taxon>Pseudomonadota</taxon>
        <taxon>Betaproteobacteria</taxon>
        <taxon>Rhodocyclales</taxon>
        <taxon>Azonexaceae</taxon>
        <taxon>Dechloromonas</taxon>
    </lineage>
</organism>
<comment type="caution">
    <text evidence="4">The sequence shown here is derived from an EMBL/GenBank/DDBJ whole genome shotgun (WGS) entry which is preliminary data.</text>
</comment>
<dbReference type="PANTHER" id="PTHR11527">
    <property type="entry name" value="HEAT-SHOCK PROTEIN 20 FAMILY MEMBER"/>
    <property type="match status" value="1"/>
</dbReference>
<protein>
    <submittedName>
        <fullName evidence="4">Heat-shock protein</fullName>
    </submittedName>
</protein>
<dbReference type="Proteomes" id="UP000070186">
    <property type="component" value="Unassembled WGS sequence"/>
</dbReference>
<dbReference type="InterPro" id="IPR031107">
    <property type="entry name" value="Small_HSP"/>
</dbReference>
<evidence type="ECO:0000313" key="4">
    <source>
        <dbReference type="EMBL" id="KXB32702.1"/>
    </source>
</evidence>
<evidence type="ECO:0000256" key="2">
    <source>
        <dbReference type="RuleBase" id="RU003616"/>
    </source>
</evidence>
<evidence type="ECO:0000256" key="1">
    <source>
        <dbReference type="PROSITE-ProRule" id="PRU00285"/>
    </source>
</evidence>
<dbReference type="CDD" id="cd06464">
    <property type="entry name" value="ACD_sHsps-like"/>
    <property type="match status" value="1"/>
</dbReference>
<dbReference type="SUPFAM" id="SSF49764">
    <property type="entry name" value="HSP20-like chaperones"/>
    <property type="match status" value="1"/>
</dbReference>
<dbReference type="InterPro" id="IPR008978">
    <property type="entry name" value="HSP20-like_chaperone"/>
</dbReference>
<gene>
    <name evidence="4" type="ORF">AT959_00425</name>
</gene>
<feature type="domain" description="SHSP" evidence="3">
    <location>
        <begin position="57"/>
        <end position="167"/>
    </location>
</feature>
<comment type="similarity">
    <text evidence="1 2">Belongs to the small heat shock protein (HSP20) family.</text>
</comment>
<evidence type="ECO:0000259" key="3">
    <source>
        <dbReference type="PROSITE" id="PS01031"/>
    </source>
</evidence>
<evidence type="ECO:0000313" key="5">
    <source>
        <dbReference type="Proteomes" id="UP000070186"/>
    </source>
</evidence>
<sequence>MLENLKETGKSISQEISRAWDLLSDGWREIFNRSSNALTHFSGGKDMPHPAGNNLLPYPRWSLLAGEIEESGNEFIVRLEVPGMDKENCQVRIEGNRLILSGEKQLERSSETSSYHVMERAYGAFQRIIPLPGSVIEDKAEASYRNGVLTVRLLKRGPETSMTIPVS</sequence>
<reference evidence="4 5" key="1">
    <citation type="submission" date="2015-12" db="EMBL/GenBank/DDBJ databases">
        <title>Nitrous oxide reduction kinetics distinguish bacteria harboring typical versus atypical NosZ.</title>
        <authorList>
            <person name="Yoon S."/>
            <person name="Nissen S."/>
            <person name="Park D."/>
            <person name="Sanford R.A."/>
            <person name="Loeffler F.E."/>
        </authorList>
    </citation>
    <scope>NUCLEOTIDE SEQUENCE [LARGE SCALE GENOMIC DNA]</scope>
    <source>
        <strain evidence="4 5">ATCC BAA-841</strain>
    </source>
</reference>